<reference evidence="3" key="1">
    <citation type="journal article" date="2012" name="Mol. Plant Microbe Interact.">
        <title>A highly conserved effector in Fusarium oxysporum is required for full virulence on Arabidopsis.</title>
        <authorList>
            <person name="Thatcher L.F."/>
            <person name="Gardiner D.M."/>
            <person name="Kazan K."/>
            <person name="Manners J."/>
        </authorList>
    </citation>
    <scope>NUCLEOTIDE SEQUENCE [LARGE SCALE GENOMIC DNA]</scope>
    <source>
        <strain evidence="3">Fo5176</strain>
    </source>
</reference>
<evidence type="ECO:0000313" key="2">
    <source>
        <dbReference type="EnsemblFungi" id="FOXG_13791P0"/>
    </source>
</evidence>
<evidence type="ECO:0000313" key="3">
    <source>
        <dbReference type="Proteomes" id="UP000002489"/>
    </source>
</evidence>
<dbReference type="AlphaFoldDB" id="A0A0D2YBW1"/>
<reference evidence="2" key="2">
    <citation type="submission" date="2025-08" db="UniProtKB">
        <authorList>
            <consortium name="EnsemblFungi"/>
        </authorList>
    </citation>
    <scope>IDENTIFICATION</scope>
    <source>
        <strain evidence="2">4287 / CBS 123668 / FGSC 9935 / NRRL 34936</strain>
    </source>
</reference>
<dbReference type="Proteomes" id="UP000002489">
    <property type="component" value="Unassembled WGS sequence"/>
</dbReference>
<dbReference type="EnsemblFungi" id="FOXG_13791T0">
    <property type="protein sequence ID" value="FOXG_13791P0"/>
    <property type="gene ID" value="FOXG_13791"/>
</dbReference>
<name>A0A0D2YBW1_FUSOF</name>
<evidence type="ECO:0000256" key="1">
    <source>
        <dbReference type="SAM" id="MobiDB-lite"/>
    </source>
</evidence>
<proteinExistence type="predicted"/>
<accession>A0A0D2YBW1</accession>
<organism evidence="2 3">
    <name type="scientific">Fusarium oxysporum (strain Fo5176)</name>
    <name type="common">Fusarium vascular wilt</name>
    <dbReference type="NCBI Taxonomy" id="660025"/>
    <lineage>
        <taxon>Eukaryota</taxon>
        <taxon>Fungi</taxon>
        <taxon>Dikarya</taxon>
        <taxon>Ascomycota</taxon>
        <taxon>Pezizomycotina</taxon>
        <taxon>Sordariomycetes</taxon>
        <taxon>Hypocreomycetidae</taxon>
        <taxon>Hypocreales</taxon>
        <taxon>Nectriaceae</taxon>
        <taxon>Fusarium</taxon>
        <taxon>Fusarium oxysporum species complex</taxon>
    </lineage>
</organism>
<sequence>MSTKLSETNFAPADGKETLELSPSKNTDREEGFSSEVNDPSYDAAQKSLPSKA</sequence>
<protein>
    <submittedName>
        <fullName evidence="2">Uncharacterized protein</fullName>
    </submittedName>
</protein>
<feature type="region of interest" description="Disordered" evidence="1">
    <location>
        <begin position="1"/>
        <end position="53"/>
    </location>
</feature>